<dbReference type="EMBL" id="JACKRN010000787">
    <property type="protein sequence ID" value="MCV7072994.1"/>
    <property type="molecule type" value="Genomic_DNA"/>
</dbReference>
<evidence type="ECO:0000256" key="2">
    <source>
        <dbReference type="ARBA" id="ARBA00012865"/>
    </source>
</evidence>
<accession>A0A9X2YGB3</accession>
<dbReference type="InterPro" id="IPR012338">
    <property type="entry name" value="Beta-lactam/transpept-like"/>
</dbReference>
<dbReference type="Pfam" id="PF13354">
    <property type="entry name" value="Beta-lactamase2"/>
    <property type="match status" value="1"/>
</dbReference>
<evidence type="ECO:0000256" key="6">
    <source>
        <dbReference type="RuleBase" id="RU361140"/>
    </source>
</evidence>
<dbReference type="PROSITE" id="PS51257">
    <property type="entry name" value="PROKAR_LIPOPROTEIN"/>
    <property type="match status" value="1"/>
</dbReference>
<dbReference type="GO" id="GO:0030655">
    <property type="term" value="P:beta-lactam antibiotic catabolic process"/>
    <property type="evidence" value="ECO:0007669"/>
    <property type="project" value="InterPro"/>
</dbReference>
<dbReference type="Gene3D" id="3.40.710.10">
    <property type="entry name" value="DD-peptidase/beta-lactamase superfamily"/>
    <property type="match status" value="1"/>
</dbReference>
<dbReference type="PANTHER" id="PTHR35333">
    <property type="entry name" value="BETA-LACTAMASE"/>
    <property type="match status" value="1"/>
</dbReference>
<dbReference type="EMBL" id="CP092427">
    <property type="protein sequence ID" value="ULP38797.1"/>
    <property type="molecule type" value="Genomic_DNA"/>
</dbReference>
<dbReference type="GO" id="GO:0046677">
    <property type="term" value="P:response to antibiotic"/>
    <property type="evidence" value="ECO:0007669"/>
    <property type="project" value="UniProtKB-UniRule"/>
</dbReference>
<reference evidence="8" key="2">
    <citation type="journal article" date="2022" name="BMC Genomics">
        <title>Comparative genome analysis of mycobacteria focusing on tRNA and non-coding RNA.</title>
        <authorList>
            <person name="Behra P.R.K."/>
            <person name="Pettersson B.M.F."/>
            <person name="Ramesh M."/>
            <person name="Das S."/>
            <person name="Dasgupta S."/>
            <person name="Kirsebom L.A."/>
        </authorList>
    </citation>
    <scope>NUCLEOTIDE SEQUENCE</scope>
    <source>
        <strain evidence="8">DSM 45406</strain>
    </source>
</reference>
<evidence type="ECO:0000256" key="5">
    <source>
        <dbReference type="ARBA" id="ARBA00023251"/>
    </source>
</evidence>
<evidence type="ECO:0000313" key="9">
    <source>
        <dbReference type="EMBL" id="ULP38797.1"/>
    </source>
</evidence>
<dbReference type="PANTHER" id="PTHR35333:SF3">
    <property type="entry name" value="BETA-LACTAMASE-TYPE TRANSPEPTIDASE FOLD CONTAINING PROTEIN"/>
    <property type="match status" value="1"/>
</dbReference>
<evidence type="ECO:0000256" key="4">
    <source>
        <dbReference type="ARBA" id="ARBA00022801"/>
    </source>
</evidence>
<reference evidence="8" key="1">
    <citation type="submission" date="2020-07" db="EMBL/GenBank/DDBJ databases">
        <authorList>
            <person name="Pettersson B.M.F."/>
            <person name="Behra P.R.K."/>
            <person name="Ramesh M."/>
            <person name="Das S."/>
            <person name="Dasgupta S."/>
            <person name="Kirsebom L.A."/>
        </authorList>
    </citation>
    <scope>NUCLEOTIDE SEQUENCE</scope>
    <source>
        <strain evidence="8">DSM 45406</strain>
    </source>
</reference>
<evidence type="ECO:0000259" key="7">
    <source>
        <dbReference type="Pfam" id="PF13354"/>
    </source>
</evidence>
<dbReference type="AlphaFoldDB" id="A0A9X2YGB3"/>
<evidence type="ECO:0000313" key="11">
    <source>
        <dbReference type="Proteomes" id="UP001140272"/>
    </source>
</evidence>
<dbReference type="InterPro" id="IPR045155">
    <property type="entry name" value="Beta-lactam_cat"/>
</dbReference>
<dbReference type="Proteomes" id="UP001140272">
    <property type="component" value="Unassembled WGS sequence"/>
</dbReference>
<keyword evidence="5 6" id="KW-0046">Antibiotic resistance</keyword>
<gene>
    <name evidence="8" type="primary">bla</name>
    <name evidence="8" type="ORF">H7H73_24260</name>
    <name evidence="9" type="ORF">MJO55_10520</name>
</gene>
<comment type="catalytic activity">
    <reaction evidence="6">
        <text>a beta-lactam + H2O = a substituted beta-amino acid</text>
        <dbReference type="Rhea" id="RHEA:20401"/>
        <dbReference type="ChEBI" id="CHEBI:15377"/>
        <dbReference type="ChEBI" id="CHEBI:35627"/>
        <dbReference type="ChEBI" id="CHEBI:140347"/>
        <dbReference type="EC" id="3.5.2.6"/>
    </reaction>
</comment>
<dbReference type="SUPFAM" id="SSF56601">
    <property type="entry name" value="beta-lactamase/transpeptidase-like"/>
    <property type="match status" value="1"/>
</dbReference>
<organism evidence="8 11">
    <name type="scientific">Mycolicibacterium rufum</name>
    <dbReference type="NCBI Taxonomy" id="318424"/>
    <lineage>
        <taxon>Bacteria</taxon>
        <taxon>Bacillati</taxon>
        <taxon>Actinomycetota</taxon>
        <taxon>Actinomycetes</taxon>
        <taxon>Mycobacteriales</taxon>
        <taxon>Mycobacteriaceae</taxon>
        <taxon>Mycolicibacterium</taxon>
    </lineage>
</organism>
<dbReference type="InterPro" id="IPR006311">
    <property type="entry name" value="TAT_signal"/>
</dbReference>
<dbReference type="PROSITE" id="PS00146">
    <property type="entry name" value="BETA_LACTAMASE_A"/>
    <property type="match status" value="1"/>
</dbReference>
<protein>
    <recommendedName>
        <fullName evidence="3 6">Beta-lactamase</fullName>
        <ecNumber evidence="2 6">3.5.2.6</ecNumber>
    </recommendedName>
</protein>
<feature type="domain" description="Beta-lactamase class A catalytic" evidence="7">
    <location>
        <begin position="55"/>
        <end position="270"/>
    </location>
</feature>
<dbReference type="EC" id="3.5.2.6" evidence="2 6"/>
<evidence type="ECO:0000256" key="1">
    <source>
        <dbReference type="ARBA" id="ARBA00009009"/>
    </source>
</evidence>
<dbReference type="GO" id="GO:0008800">
    <property type="term" value="F:beta-lactamase activity"/>
    <property type="evidence" value="ECO:0007669"/>
    <property type="project" value="UniProtKB-UniRule"/>
</dbReference>
<dbReference type="PRINTS" id="PR00118">
    <property type="entry name" value="BLACTAMASEA"/>
</dbReference>
<evidence type="ECO:0000256" key="3">
    <source>
        <dbReference type="ARBA" id="ARBA00018879"/>
    </source>
</evidence>
<evidence type="ECO:0000313" key="10">
    <source>
        <dbReference type="Proteomes" id="UP001055159"/>
    </source>
</evidence>
<proteinExistence type="inferred from homology"/>
<keyword evidence="10" id="KW-1185">Reference proteome</keyword>
<dbReference type="InterPro" id="IPR023650">
    <property type="entry name" value="Beta-lactam_class-A_AS"/>
</dbReference>
<evidence type="ECO:0000313" key="8">
    <source>
        <dbReference type="EMBL" id="MCV7072994.1"/>
    </source>
</evidence>
<sequence>MISRRQLLLGGVSLAALAGCAGRPEAPRSSDPAEPLPPVADRIEALRRRHNAEIGLYAVDLESGREIAVGDGDSYAMCSTFKAYASAAILQRAQQGRLTLTDAVPVEQADILSNSPVTEPRVGTTMTLAELCQAALQRSDNAAANLLLRTLGGPPAVTAFARGAGDDRSRLDRWETALNSAVPGDPRDTSTPRALGTGIRAVLTGDVLDTAHRRQLEDWMRANETSSMRAGLPPGWGTADKTGSGGYGTTNDVGVAYGPQGQRWLLSIMTRAVGDDPDAPNLRPLIGEIAAVVVAEFGQPR</sequence>
<dbReference type="Proteomes" id="UP001055159">
    <property type="component" value="Chromosome"/>
</dbReference>
<dbReference type="NCBIfam" id="NF033103">
    <property type="entry name" value="bla_class_A"/>
    <property type="match status" value="1"/>
</dbReference>
<reference evidence="9" key="3">
    <citation type="submission" date="2022-08" db="EMBL/GenBank/DDBJ databases">
        <title>Whole genome sequencing of non-tuberculosis mycobacteria type-strains.</title>
        <authorList>
            <person name="Igarashi Y."/>
            <person name="Osugi A."/>
            <person name="Mitarai S."/>
        </authorList>
    </citation>
    <scope>NUCLEOTIDE SEQUENCE</scope>
    <source>
        <strain evidence="9">JCM 16372</strain>
    </source>
</reference>
<dbReference type="PROSITE" id="PS51318">
    <property type="entry name" value="TAT"/>
    <property type="match status" value="1"/>
</dbReference>
<comment type="similarity">
    <text evidence="1 6">Belongs to the class-A beta-lactamase family.</text>
</comment>
<dbReference type="RefSeq" id="WP_043407865.1">
    <property type="nucleotide sequence ID" value="NZ_CP092427.2"/>
</dbReference>
<keyword evidence="4 6" id="KW-0378">Hydrolase</keyword>
<name>A0A9X2YGB3_9MYCO</name>
<dbReference type="InterPro" id="IPR000871">
    <property type="entry name" value="Beta-lactam_class-A"/>
</dbReference>